<dbReference type="PANTHER" id="PTHR35332">
    <property type="entry name" value="REGULATION OF ENOLASE PROTEIN 1"/>
    <property type="match status" value="1"/>
</dbReference>
<organism evidence="1">
    <name type="scientific">Vecturithrix granuli</name>
    <dbReference type="NCBI Taxonomy" id="1499967"/>
    <lineage>
        <taxon>Bacteria</taxon>
        <taxon>Candidatus Moduliflexota</taxon>
        <taxon>Candidatus Vecturitrichia</taxon>
        <taxon>Candidatus Vecturitrichales</taxon>
        <taxon>Candidatus Vecturitrichaceae</taxon>
        <taxon>Candidatus Vecturithrix</taxon>
    </lineage>
</organism>
<accession>A0A0S6WB04</accession>
<evidence type="ECO:0000313" key="1">
    <source>
        <dbReference type="EMBL" id="GAK55482.1"/>
    </source>
</evidence>
<dbReference type="eggNOG" id="COG3506">
    <property type="taxonomic scope" value="Bacteria"/>
</dbReference>
<sequence>MTTFELLAIPSELTWHTLPKHWKVEQERNLAITAGEITDLFTDPRGNFSINNAPKALFTPLSDNFVLGASVTVDFQATFDAGILLLYENDETWAKLCFEFSPQRQPMVVSVVNRGVCDDCNSTPIEGNQVYLRVARIAPTFAFHYSTDRQFWHLVRYFGLGELHNLRIGFSTQSPTGYGCTAVFSEIAYDAKSLKDLRNGQ</sequence>
<dbReference type="Pfam" id="PF07081">
    <property type="entry name" value="DUF1349"/>
    <property type="match status" value="1"/>
</dbReference>
<reference evidence="1" key="1">
    <citation type="journal article" date="2015" name="PeerJ">
        <title>First genomic representation of candidate bacterial phylum KSB3 points to enhanced environmental sensing as a trigger of wastewater bulking.</title>
        <authorList>
            <person name="Sekiguchi Y."/>
            <person name="Ohashi A."/>
            <person name="Parks D.H."/>
            <person name="Yamauchi T."/>
            <person name="Tyson G.W."/>
            <person name="Hugenholtz P."/>
        </authorList>
    </citation>
    <scope>NUCLEOTIDE SEQUENCE [LARGE SCALE GENOMIC DNA]</scope>
</reference>
<evidence type="ECO:0000313" key="2">
    <source>
        <dbReference type="Proteomes" id="UP000030661"/>
    </source>
</evidence>
<dbReference type="Gene3D" id="2.60.120.200">
    <property type="match status" value="1"/>
</dbReference>
<dbReference type="SUPFAM" id="SSF49899">
    <property type="entry name" value="Concanavalin A-like lectins/glucanases"/>
    <property type="match status" value="1"/>
</dbReference>
<dbReference type="Proteomes" id="UP000030661">
    <property type="component" value="Unassembled WGS sequence"/>
</dbReference>
<dbReference type="HOGENOM" id="CLU_082825_1_0_0"/>
<dbReference type="PANTHER" id="PTHR35332:SF2">
    <property type="entry name" value="REGULATION OF ENOLASE PROTEIN 1"/>
    <property type="match status" value="1"/>
</dbReference>
<dbReference type="AlphaFoldDB" id="A0A0S6WB04"/>
<dbReference type="STRING" id="1499967.U27_02316"/>
<keyword evidence="2" id="KW-1185">Reference proteome</keyword>
<gene>
    <name evidence="1" type="ORF">U27_02316</name>
</gene>
<proteinExistence type="predicted"/>
<protein>
    <recommendedName>
        <fullName evidence="3">DUF1349 domain-containing protein</fullName>
    </recommendedName>
</protein>
<dbReference type="EMBL" id="DF820463">
    <property type="protein sequence ID" value="GAK55482.1"/>
    <property type="molecule type" value="Genomic_DNA"/>
</dbReference>
<evidence type="ECO:0008006" key="3">
    <source>
        <dbReference type="Google" id="ProtNLM"/>
    </source>
</evidence>
<dbReference type="InterPro" id="IPR013320">
    <property type="entry name" value="ConA-like_dom_sf"/>
</dbReference>
<dbReference type="InterPro" id="IPR009784">
    <property type="entry name" value="DUF1349"/>
</dbReference>
<name>A0A0S6WB04_VECG1</name>